<reference evidence="5" key="2">
    <citation type="submission" date="2025-09" db="UniProtKB">
        <authorList>
            <consortium name="Ensembl"/>
        </authorList>
    </citation>
    <scope>IDENTIFICATION</scope>
</reference>
<evidence type="ECO:0000313" key="6">
    <source>
        <dbReference type="Proteomes" id="UP000694388"/>
    </source>
</evidence>
<evidence type="ECO:0000256" key="1">
    <source>
        <dbReference type="ARBA" id="ARBA00022737"/>
    </source>
</evidence>
<dbReference type="GO" id="GO:0071356">
    <property type="term" value="P:cellular response to tumor necrosis factor"/>
    <property type="evidence" value="ECO:0007669"/>
    <property type="project" value="TreeGrafter"/>
</dbReference>
<dbReference type="GO" id="GO:0051059">
    <property type="term" value="F:NF-kappaB binding"/>
    <property type="evidence" value="ECO:0007669"/>
    <property type="project" value="TreeGrafter"/>
</dbReference>
<proteinExistence type="predicted"/>
<dbReference type="PANTHER" id="PTHR46680:SF3">
    <property type="entry name" value="NF-KAPPA-B INHIBITOR CACTUS"/>
    <property type="match status" value="1"/>
</dbReference>
<dbReference type="PANTHER" id="PTHR46680">
    <property type="entry name" value="NF-KAPPA-B INHIBITOR ALPHA"/>
    <property type="match status" value="1"/>
</dbReference>
<keyword evidence="1" id="KW-0677">Repeat</keyword>
<dbReference type="InterPro" id="IPR051070">
    <property type="entry name" value="NF-kappa-B_inhibitor"/>
</dbReference>
<accession>A0A8C4RAX7</accession>
<dbReference type="OMA" id="METRTAN"/>
<dbReference type="PROSITE" id="PS50088">
    <property type="entry name" value="ANK_REPEAT"/>
    <property type="match status" value="3"/>
</dbReference>
<dbReference type="AlphaFoldDB" id="A0A8C4RAX7"/>
<organism evidence="5 6">
    <name type="scientific">Eptatretus burgeri</name>
    <name type="common">Inshore hagfish</name>
    <dbReference type="NCBI Taxonomy" id="7764"/>
    <lineage>
        <taxon>Eukaryota</taxon>
        <taxon>Metazoa</taxon>
        <taxon>Chordata</taxon>
        <taxon>Craniata</taxon>
        <taxon>Vertebrata</taxon>
        <taxon>Cyclostomata</taxon>
        <taxon>Myxini</taxon>
        <taxon>Myxiniformes</taxon>
        <taxon>Myxinidae</taxon>
        <taxon>Eptatretinae</taxon>
        <taxon>Eptatretus</taxon>
    </lineage>
</organism>
<feature type="repeat" description="ANK" evidence="3">
    <location>
        <begin position="174"/>
        <end position="206"/>
    </location>
</feature>
<evidence type="ECO:0000313" key="5">
    <source>
        <dbReference type="Ensembl" id="ENSEBUP00000027457.1"/>
    </source>
</evidence>
<dbReference type="SMART" id="SM00248">
    <property type="entry name" value="ANK"/>
    <property type="match status" value="6"/>
</dbReference>
<feature type="repeat" description="ANK" evidence="3">
    <location>
        <begin position="241"/>
        <end position="273"/>
    </location>
</feature>
<dbReference type="Pfam" id="PF12796">
    <property type="entry name" value="Ank_2"/>
    <property type="match status" value="1"/>
</dbReference>
<dbReference type="SUPFAM" id="SSF48403">
    <property type="entry name" value="Ankyrin repeat"/>
    <property type="match status" value="1"/>
</dbReference>
<feature type="compositionally biased region" description="Basic and acidic residues" evidence="4">
    <location>
        <begin position="22"/>
        <end position="38"/>
    </location>
</feature>
<keyword evidence="2 3" id="KW-0040">ANK repeat</keyword>
<keyword evidence="6" id="KW-1185">Reference proteome</keyword>
<dbReference type="Proteomes" id="UP000694388">
    <property type="component" value="Unplaced"/>
</dbReference>
<reference evidence="5" key="1">
    <citation type="submission" date="2025-08" db="UniProtKB">
        <authorList>
            <consortium name="Ensembl"/>
        </authorList>
    </citation>
    <scope>IDENTIFICATION</scope>
</reference>
<evidence type="ECO:0000256" key="3">
    <source>
        <dbReference type="PROSITE-ProRule" id="PRU00023"/>
    </source>
</evidence>
<protein>
    <submittedName>
        <fullName evidence="5">Uncharacterized protein</fullName>
    </submittedName>
</protein>
<dbReference type="InterPro" id="IPR036770">
    <property type="entry name" value="Ankyrin_rpt-contain_sf"/>
</dbReference>
<dbReference type="PROSITE" id="PS50297">
    <property type="entry name" value="ANK_REP_REGION"/>
    <property type="match status" value="3"/>
</dbReference>
<dbReference type="GO" id="GO:0005829">
    <property type="term" value="C:cytosol"/>
    <property type="evidence" value="ECO:0007669"/>
    <property type="project" value="TreeGrafter"/>
</dbReference>
<dbReference type="InterPro" id="IPR002110">
    <property type="entry name" value="Ankyrin_rpt"/>
</dbReference>
<dbReference type="Gene3D" id="1.25.40.20">
    <property type="entry name" value="Ankyrin repeat-containing domain"/>
    <property type="match status" value="1"/>
</dbReference>
<name>A0A8C4RAX7_EPTBU</name>
<sequence>MSDGRDQGRDSCGATADEEFGDFGKRGGDSTAKDERFDSGIASLPEEFPREPTMSDALRERGLDGDTILHLAIIMKVPDAVPLALIQLADDIGILNLQNDLLQTPLHLAVVTERPVVVQKLVESGSAPWIQDMQGNTPLHLACDLTTRACLHAIMHSVPPTALATALRVQNYPKGLTCLHVAIMKQDLSMVEDLLQLGGDIDAWEPCSGRAALHLAVEISSTAMVDCLLSHGACVNSRMWDGCTPLHLAVGRGHEPLVKLLYKHGADYSLENLEHDCPSDLPMCAKLLKTVLCLEDIS</sequence>
<dbReference type="Ensembl" id="ENSEBUT00000028033.1">
    <property type="protein sequence ID" value="ENSEBUP00000027457.1"/>
    <property type="gene ID" value="ENSEBUG00000016831.1"/>
</dbReference>
<dbReference type="GeneTree" id="ENSGT00940000159120"/>
<feature type="region of interest" description="Disordered" evidence="4">
    <location>
        <begin position="1"/>
        <end position="53"/>
    </location>
</feature>
<evidence type="ECO:0000256" key="2">
    <source>
        <dbReference type="ARBA" id="ARBA00023043"/>
    </source>
</evidence>
<evidence type="ECO:0000256" key="4">
    <source>
        <dbReference type="SAM" id="MobiDB-lite"/>
    </source>
</evidence>
<feature type="repeat" description="ANK" evidence="3">
    <location>
        <begin position="208"/>
        <end position="240"/>
    </location>
</feature>